<reference evidence="4 5" key="1">
    <citation type="journal article" date="2016" name="Nat. Commun.">
        <title>Thousands of microbial genomes shed light on interconnected biogeochemical processes in an aquifer system.</title>
        <authorList>
            <person name="Anantharaman K."/>
            <person name="Brown C.T."/>
            <person name="Hug L.A."/>
            <person name="Sharon I."/>
            <person name="Castelle C.J."/>
            <person name="Probst A.J."/>
            <person name="Thomas B.C."/>
            <person name="Singh A."/>
            <person name="Wilkins M.J."/>
            <person name="Karaoz U."/>
            <person name="Brodie E.L."/>
            <person name="Williams K.H."/>
            <person name="Hubbard S.S."/>
            <person name="Banfield J.F."/>
        </authorList>
    </citation>
    <scope>NUCLEOTIDE SEQUENCE [LARGE SCALE GENOMIC DNA]</scope>
</reference>
<proteinExistence type="predicted"/>
<accession>A0A1F7XWL3</accession>
<evidence type="ECO:0000256" key="2">
    <source>
        <dbReference type="SAM" id="Phobius"/>
    </source>
</evidence>
<dbReference type="InterPro" id="IPR036415">
    <property type="entry name" value="Lamin_tail_dom_sf"/>
</dbReference>
<name>A0A1F7XWL3_9BACT</name>
<dbReference type="Pfam" id="PF00932">
    <property type="entry name" value="LTD"/>
    <property type="match status" value="1"/>
</dbReference>
<organism evidence="4 5">
    <name type="scientific">Candidatus Woesebacteria bacterium RIFCSPHIGHO2_01_FULL_38_26b</name>
    <dbReference type="NCBI Taxonomy" id="1802491"/>
    <lineage>
        <taxon>Bacteria</taxon>
        <taxon>Candidatus Woeseibacteriota</taxon>
    </lineage>
</organism>
<feature type="compositionally biased region" description="Low complexity" evidence="1">
    <location>
        <begin position="234"/>
        <end position="276"/>
    </location>
</feature>
<keyword evidence="2" id="KW-0812">Transmembrane</keyword>
<dbReference type="SUPFAM" id="SSF74853">
    <property type="entry name" value="Lamin A/C globular tail domain"/>
    <property type="match status" value="1"/>
</dbReference>
<dbReference type="AlphaFoldDB" id="A0A1F7XWL3"/>
<evidence type="ECO:0000259" key="3">
    <source>
        <dbReference type="PROSITE" id="PS51841"/>
    </source>
</evidence>
<feature type="region of interest" description="Disordered" evidence="1">
    <location>
        <begin position="148"/>
        <end position="367"/>
    </location>
</feature>
<evidence type="ECO:0000313" key="4">
    <source>
        <dbReference type="EMBL" id="OGM19421.1"/>
    </source>
</evidence>
<evidence type="ECO:0000313" key="5">
    <source>
        <dbReference type="Proteomes" id="UP000176741"/>
    </source>
</evidence>
<dbReference type="Proteomes" id="UP000176741">
    <property type="component" value="Unassembled WGS sequence"/>
</dbReference>
<comment type="caution">
    <text evidence="4">The sequence shown here is derived from an EMBL/GenBank/DDBJ whole genome shotgun (WGS) entry which is preliminary data.</text>
</comment>
<feature type="transmembrane region" description="Helical" evidence="2">
    <location>
        <begin position="6"/>
        <end position="23"/>
    </location>
</feature>
<feature type="domain" description="LTD" evidence="3">
    <location>
        <begin position="27"/>
        <end position="144"/>
    </location>
</feature>
<dbReference type="PROSITE" id="PS51841">
    <property type="entry name" value="LTD"/>
    <property type="match status" value="1"/>
</dbReference>
<feature type="compositionally biased region" description="Pro residues" evidence="1">
    <location>
        <begin position="217"/>
        <end position="233"/>
    </location>
</feature>
<keyword evidence="2" id="KW-0472">Membrane</keyword>
<dbReference type="EMBL" id="MGGD01000069">
    <property type="protein sequence ID" value="OGM19421.1"/>
    <property type="molecule type" value="Genomic_DNA"/>
</dbReference>
<evidence type="ECO:0000256" key="1">
    <source>
        <dbReference type="SAM" id="MobiDB-lite"/>
    </source>
</evidence>
<protein>
    <recommendedName>
        <fullName evidence="3">LTD domain-containing protein</fullName>
    </recommendedName>
</protein>
<sequence>MPKKHIIFLISSIIFSLIVILLLKAKSTYSFTNHIVISEVQVSGGVADDEFVELYNPTDSSVDLTDWRLTRKTSSGVSENNLVASISGSIPAHGYFLIAHPDYDGLVAEDQVYSATTSAVASNNTVILYSDAGVTVVDKVGMGSATDIETTATSSPNDNESIERKAYPSSTVDSMGSGGIDEEEGNGEDTNNNNADFVMRSISNPQNSNSATEMPTLPSPTPTLEPTPTPTLEPTPTESLTPTPTESLTPTPTEELSPTPTEEVSPTPTEEVTPTPTEEPSPTPTEELSPTPTEEPSPTPTESLSPTPTDILSPTPTEELSPTPTEEVSPTPTEDVSPSPTNEPTLSPTLTLTPTPSSTPQATPTPIKNVIGVFNFPGRRSLCTFNLRVVRVFFLKLAVPEISCFRI</sequence>
<dbReference type="Gene3D" id="2.60.40.1260">
    <property type="entry name" value="Lamin Tail domain"/>
    <property type="match status" value="1"/>
</dbReference>
<gene>
    <name evidence="4" type="ORF">A2771_02940</name>
</gene>
<feature type="compositionally biased region" description="Polar residues" evidence="1">
    <location>
        <begin position="201"/>
        <end position="213"/>
    </location>
</feature>
<feature type="compositionally biased region" description="Polar residues" evidence="1">
    <location>
        <begin position="148"/>
        <end position="159"/>
    </location>
</feature>
<keyword evidence="2" id="KW-1133">Transmembrane helix</keyword>
<feature type="compositionally biased region" description="Low complexity" evidence="1">
    <location>
        <begin position="300"/>
        <end position="366"/>
    </location>
</feature>
<dbReference type="InterPro" id="IPR001322">
    <property type="entry name" value="Lamin_tail_dom"/>
</dbReference>